<evidence type="ECO:0000256" key="2">
    <source>
        <dbReference type="ARBA" id="ARBA00011156"/>
    </source>
</evidence>
<evidence type="ECO:0000256" key="8">
    <source>
        <dbReference type="ARBA" id="ARBA00022989"/>
    </source>
</evidence>
<keyword evidence="7" id="KW-0812">Transmembrane</keyword>
<dbReference type="PANTHER" id="PTHR30093">
    <property type="entry name" value="GENERAL SECRETION PATHWAY PROTEIN G"/>
    <property type="match status" value="1"/>
</dbReference>
<keyword evidence="8" id="KW-1133">Transmembrane helix</keyword>
<proteinExistence type="inferred from homology"/>
<comment type="subunit">
    <text evidence="2">The pili are polar flexible filaments of about 5.4 nanometers diameter and 2.5 micrometers average length; they consist of only a single polypeptide chain arranged in a helical configuration of five subunits per turn in the assembled pilus.</text>
</comment>
<evidence type="ECO:0000313" key="14">
    <source>
        <dbReference type="Proteomes" id="UP000486297"/>
    </source>
</evidence>
<evidence type="ECO:0000256" key="6">
    <source>
        <dbReference type="ARBA" id="ARBA00022519"/>
    </source>
</evidence>
<protein>
    <recommendedName>
        <fullName evidence="3">Type II secretion system protein H</fullName>
    </recommendedName>
    <alternativeName>
        <fullName evidence="11">General secretion pathway protein H</fullName>
    </alternativeName>
</protein>
<evidence type="ECO:0000256" key="7">
    <source>
        <dbReference type="ARBA" id="ARBA00022692"/>
    </source>
</evidence>
<evidence type="ECO:0000256" key="3">
    <source>
        <dbReference type="ARBA" id="ARBA00021549"/>
    </source>
</evidence>
<dbReference type="InterPro" id="IPR045584">
    <property type="entry name" value="Pilin-like"/>
</dbReference>
<name>A0A5Q3S3G1_9NEIS</name>
<dbReference type="Pfam" id="PF12019">
    <property type="entry name" value="GspH"/>
    <property type="match status" value="1"/>
</dbReference>
<feature type="domain" description="General secretion pathway GspH" evidence="12">
    <location>
        <begin position="44"/>
        <end position="153"/>
    </location>
</feature>
<comment type="caution">
    <text evidence="13">The sequence shown here is derived from an EMBL/GenBank/DDBJ whole genome shotgun (WGS) entry which is preliminary data.</text>
</comment>
<evidence type="ECO:0000313" key="13">
    <source>
        <dbReference type="EMBL" id="MRN39045.1"/>
    </source>
</evidence>
<reference evidence="13" key="1">
    <citation type="journal article" name="Emerg. Infect. Dis.">
        <title>Two cases of a newly characterized neisseria species.</title>
        <authorList>
            <person name="Mustapha M."/>
            <person name="Lemos A.P.S."/>
            <person name="Harrison L.H."/>
            <person name="Vantyne D."/>
            <person name="Sacchi C.T."/>
        </authorList>
    </citation>
    <scope>NUCLEOTIDE SEQUENCE</scope>
    <source>
        <strain evidence="13">N.95.16</strain>
    </source>
</reference>
<dbReference type="Proteomes" id="UP000486297">
    <property type="component" value="Unassembled WGS sequence"/>
</dbReference>
<evidence type="ECO:0000256" key="10">
    <source>
        <dbReference type="ARBA" id="ARBA00025772"/>
    </source>
</evidence>
<evidence type="ECO:0000256" key="9">
    <source>
        <dbReference type="ARBA" id="ARBA00023136"/>
    </source>
</evidence>
<keyword evidence="9" id="KW-0472">Membrane</keyword>
<dbReference type="Gene3D" id="3.30.700.10">
    <property type="entry name" value="Glycoprotein, Type 4 Pilin"/>
    <property type="match status" value="1"/>
</dbReference>
<dbReference type="AlphaFoldDB" id="A0A5Q3S3G1"/>
<evidence type="ECO:0000256" key="11">
    <source>
        <dbReference type="ARBA" id="ARBA00030775"/>
    </source>
</evidence>
<dbReference type="InterPro" id="IPR012902">
    <property type="entry name" value="N_methyl_site"/>
</dbReference>
<comment type="subcellular location">
    <subcellularLocation>
        <location evidence="1">Cell inner membrane</location>
        <topology evidence="1">Single-pass membrane protein</topology>
    </subcellularLocation>
</comment>
<keyword evidence="14" id="KW-1185">Reference proteome</keyword>
<dbReference type="PROSITE" id="PS00409">
    <property type="entry name" value="PROKAR_NTER_METHYL"/>
    <property type="match status" value="1"/>
</dbReference>
<comment type="similarity">
    <text evidence="10">Belongs to the GSP H family.</text>
</comment>
<dbReference type="Pfam" id="PF07963">
    <property type="entry name" value="N_methyl"/>
    <property type="match status" value="1"/>
</dbReference>
<dbReference type="GO" id="GO:0005886">
    <property type="term" value="C:plasma membrane"/>
    <property type="evidence" value="ECO:0007669"/>
    <property type="project" value="UniProtKB-SubCell"/>
</dbReference>
<dbReference type="PANTHER" id="PTHR30093:SF41">
    <property type="entry name" value="TYPE II SECRETION SYSTEM PROTEIN H"/>
    <property type="match status" value="1"/>
</dbReference>
<accession>A0A5Q3S3G1</accession>
<keyword evidence="6" id="KW-0997">Cell inner membrane</keyword>
<evidence type="ECO:0000256" key="5">
    <source>
        <dbReference type="ARBA" id="ARBA00022481"/>
    </source>
</evidence>
<dbReference type="InterPro" id="IPR022346">
    <property type="entry name" value="T2SS_GspH"/>
</dbReference>
<evidence type="ECO:0000256" key="4">
    <source>
        <dbReference type="ARBA" id="ARBA00022475"/>
    </source>
</evidence>
<evidence type="ECO:0000256" key="1">
    <source>
        <dbReference type="ARBA" id="ARBA00004377"/>
    </source>
</evidence>
<organism evidence="13 14">
    <name type="scientific">Neisseria brasiliensis</name>
    <dbReference type="NCBI Taxonomy" id="2666100"/>
    <lineage>
        <taxon>Bacteria</taxon>
        <taxon>Pseudomonadati</taxon>
        <taxon>Pseudomonadota</taxon>
        <taxon>Betaproteobacteria</taxon>
        <taxon>Neisseriales</taxon>
        <taxon>Neisseriaceae</taxon>
        <taxon>Neisseria</taxon>
    </lineage>
</organism>
<dbReference type="EMBL" id="WJXO01000001">
    <property type="protein sequence ID" value="MRN39045.1"/>
    <property type="molecule type" value="Genomic_DNA"/>
</dbReference>
<sequence length="221" mass="24582">MHAKQKGFTLIELLVVIAIIAIMAVIALPNMSQWIASRRVASNAEQIANLLRFARSEAVRLNIPVYVCPVQIKKDGKSNGSCNASFGNQGLMAFADTDKNKQYQRTSTDIQLRAIILNSKDNDRITHSYYAYPFSGSKTTDSNVRWTFLPNGNFVRWNKSPTATDNFPTPSGYTQIILTDARASSDNDKKARSTVLFIDGSGRVEICAKSDSRDICQYSEK</sequence>
<evidence type="ECO:0000259" key="12">
    <source>
        <dbReference type="Pfam" id="PF12019"/>
    </source>
</evidence>
<dbReference type="SUPFAM" id="SSF54523">
    <property type="entry name" value="Pili subunits"/>
    <property type="match status" value="1"/>
</dbReference>
<dbReference type="NCBIfam" id="TIGR02532">
    <property type="entry name" value="IV_pilin_GFxxxE"/>
    <property type="match status" value="1"/>
</dbReference>
<keyword evidence="4" id="KW-1003">Cell membrane</keyword>
<dbReference type="RefSeq" id="WP_095503772.1">
    <property type="nucleotide sequence ID" value="NZ_CP046027.1"/>
</dbReference>
<dbReference type="GO" id="GO:0015628">
    <property type="term" value="P:protein secretion by the type II secretion system"/>
    <property type="evidence" value="ECO:0007669"/>
    <property type="project" value="InterPro"/>
</dbReference>
<gene>
    <name evidence="13" type="ORF">GJU80_11315</name>
</gene>
<keyword evidence="5" id="KW-0488">Methylation</keyword>
<dbReference type="GO" id="GO:0015627">
    <property type="term" value="C:type II protein secretion system complex"/>
    <property type="evidence" value="ECO:0007669"/>
    <property type="project" value="InterPro"/>
</dbReference>